<dbReference type="KEGG" id="hpel:HZS54_08730"/>
<sequence length="315" mass="32595">MLFRPSAIDGRALGVASVVLLVALAGCGGGGGTDGATASPEPSGPAADADTPTPGEPATGTTADGESGTETPADSDGTPTDSDPTATDSDVTATEGSQGPGETLSDSFVSGWSQRLQSAGSFTAEMRGISVTTSGQMSGESEGQPPVVNWTMKMDLSTGARYANGTISGSGESIPIELYHPPSSDTTYSRTTFQGQSRISQSTNTADRDNPVSEGLLHAVRLTRAGTETVDGETLQRYTAADADAVVNRSYFGGSVSDLRMDVLVDADAGVVRVIDYEYEVESDDDTTTQFLRIRYTDIGTTTVERPDWMSQTGG</sequence>
<dbReference type="PROSITE" id="PS51257">
    <property type="entry name" value="PROKAR_LIPOPROTEIN"/>
    <property type="match status" value="1"/>
</dbReference>
<evidence type="ECO:0000313" key="2">
    <source>
        <dbReference type="EMBL" id="QLH81704.1"/>
    </source>
</evidence>
<name>A0A7D5P8X4_9EURY</name>
<protein>
    <recommendedName>
        <fullName evidence="4">LppX_LprAFG lipoprotein</fullName>
    </recommendedName>
</protein>
<organism evidence="2 3">
    <name type="scientific">Halosimplex pelagicum</name>
    <dbReference type="NCBI Taxonomy" id="869886"/>
    <lineage>
        <taxon>Archaea</taxon>
        <taxon>Methanobacteriati</taxon>
        <taxon>Methanobacteriota</taxon>
        <taxon>Stenosarchaea group</taxon>
        <taxon>Halobacteria</taxon>
        <taxon>Halobacteriales</taxon>
        <taxon>Haloarculaceae</taxon>
        <taxon>Halosimplex</taxon>
    </lineage>
</organism>
<evidence type="ECO:0000256" key="1">
    <source>
        <dbReference type="SAM" id="MobiDB-lite"/>
    </source>
</evidence>
<dbReference type="RefSeq" id="WP_179921953.1">
    <property type="nucleotide sequence ID" value="NZ_CP058909.1"/>
</dbReference>
<evidence type="ECO:0000313" key="3">
    <source>
        <dbReference type="Proteomes" id="UP000509346"/>
    </source>
</evidence>
<dbReference type="Proteomes" id="UP000509346">
    <property type="component" value="Chromosome"/>
</dbReference>
<reference evidence="2 3" key="1">
    <citation type="submission" date="2020-07" db="EMBL/GenBank/DDBJ databases">
        <title>Halosimplex litoreum sp. nov. and Halosimplex rubrum sp. nov., isolated from different salt environments.</title>
        <authorList>
            <person name="Cui H."/>
        </authorList>
    </citation>
    <scope>NUCLEOTIDE SEQUENCE [LARGE SCALE GENOMIC DNA]</scope>
    <source>
        <strain evidence="2 3">R2</strain>
    </source>
</reference>
<dbReference type="InterPro" id="IPR055959">
    <property type="entry name" value="DUF7537"/>
</dbReference>
<gene>
    <name evidence="2" type="ORF">HZS54_08730</name>
</gene>
<feature type="region of interest" description="Disordered" evidence="1">
    <location>
        <begin position="30"/>
        <end position="107"/>
    </location>
</feature>
<dbReference type="GeneID" id="56082669"/>
<keyword evidence="3" id="KW-1185">Reference proteome</keyword>
<dbReference type="Gene3D" id="2.50.20.20">
    <property type="match status" value="1"/>
</dbReference>
<proteinExistence type="predicted"/>
<dbReference type="EMBL" id="CP058909">
    <property type="protein sequence ID" value="QLH81704.1"/>
    <property type="molecule type" value="Genomic_DNA"/>
</dbReference>
<dbReference type="AlphaFoldDB" id="A0A7D5P8X4"/>
<feature type="compositionally biased region" description="Low complexity" evidence="1">
    <location>
        <begin position="44"/>
        <end position="94"/>
    </location>
</feature>
<evidence type="ECO:0008006" key="4">
    <source>
        <dbReference type="Google" id="ProtNLM"/>
    </source>
</evidence>
<dbReference type="OrthoDB" id="237998at2157"/>
<accession>A0A7D5P8X4</accession>
<dbReference type="Pfam" id="PF24381">
    <property type="entry name" value="DUF7537"/>
    <property type="match status" value="1"/>
</dbReference>